<evidence type="ECO:0000256" key="6">
    <source>
        <dbReference type="ARBA" id="ARBA00022679"/>
    </source>
</evidence>
<feature type="binding site" evidence="12">
    <location>
        <position position="41"/>
    </location>
    <ligand>
        <name>L-glutamate</name>
        <dbReference type="ChEBI" id="CHEBI:29985"/>
    </ligand>
</feature>
<dbReference type="FunFam" id="3.90.1150.10:FF:000006">
    <property type="entry name" value="Phosphoserine aminotransferase"/>
    <property type="match status" value="1"/>
</dbReference>
<dbReference type="GO" id="GO:0005737">
    <property type="term" value="C:cytoplasm"/>
    <property type="evidence" value="ECO:0007669"/>
    <property type="project" value="UniProtKB-SubCell"/>
</dbReference>
<dbReference type="PANTHER" id="PTHR43247:SF1">
    <property type="entry name" value="PHOSPHOSERINE AMINOTRANSFERASE"/>
    <property type="match status" value="1"/>
</dbReference>
<protein>
    <recommendedName>
        <fullName evidence="12">Phosphoserine aminotransferase</fullName>
        <ecNumber evidence="12">2.6.1.52</ecNumber>
    </recommendedName>
    <alternativeName>
        <fullName evidence="12">Phosphohydroxythreonine aminotransferase</fullName>
        <shortName evidence="12">PSAT</shortName>
    </alternativeName>
</protein>
<dbReference type="InterPro" id="IPR015422">
    <property type="entry name" value="PyrdxlP-dep_Trfase_small"/>
</dbReference>
<evidence type="ECO:0000256" key="12">
    <source>
        <dbReference type="HAMAP-Rule" id="MF_00160"/>
    </source>
</evidence>
<name>A0A9D1PUM2_9SPIO</name>
<dbReference type="AlphaFoldDB" id="A0A9D1PUM2"/>
<evidence type="ECO:0000313" key="14">
    <source>
        <dbReference type="EMBL" id="HIV98921.1"/>
    </source>
</evidence>
<dbReference type="InterPro" id="IPR015421">
    <property type="entry name" value="PyrdxlP-dep_Trfase_major"/>
</dbReference>
<dbReference type="GO" id="GO:0006564">
    <property type="term" value="P:L-serine biosynthetic process"/>
    <property type="evidence" value="ECO:0007669"/>
    <property type="project" value="UniProtKB-UniRule"/>
</dbReference>
<evidence type="ECO:0000313" key="15">
    <source>
        <dbReference type="Proteomes" id="UP000823936"/>
    </source>
</evidence>
<keyword evidence="5 12" id="KW-0028">Amino-acid biosynthesis</keyword>
<feature type="binding site" evidence="12">
    <location>
        <begin position="75"/>
        <end position="76"/>
    </location>
    <ligand>
        <name>pyridoxal 5'-phosphate</name>
        <dbReference type="ChEBI" id="CHEBI:597326"/>
    </ligand>
</feature>
<keyword evidence="4 12" id="KW-0032">Aminotransferase</keyword>
<dbReference type="Pfam" id="PF00266">
    <property type="entry name" value="Aminotran_5"/>
    <property type="match status" value="1"/>
</dbReference>
<dbReference type="FunFam" id="3.40.640.10:FF:000010">
    <property type="entry name" value="Phosphoserine aminotransferase"/>
    <property type="match status" value="1"/>
</dbReference>
<reference evidence="14" key="1">
    <citation type="journal article" date="2021" name="PeerJ">
        <title>Extensive microbial diversity within the chicken gut microbiome revealed by metagenomics and culture.</title>
        <authorList>
            <person name="Gilroy R."/>
            <person name="Ravi A."/>
            <person name="Getino M."/>
            <person name="Pursley I."/>
            <person name="Horton D.L."/>
            <person name="Alikhan N.F."/>
            <person name="Baker D."/>
            <person name="Gharbi K."/>
            <person name="Hall N."/>
            <person name="Watson M."/>
            <person name="Adriaenssens E.M."/>
            <person name="Foster-Nyarko E."/>
            <person name="Jarju S."/>
            <person name="Secka A."/>
            <person name="Antonio M."/>
            <person name="Oren A."/>
            <person name="Chaudhuri R.R."/>
            <person name="La Ragione R."/>
            <person name="Hildebrand F."/>
            <person name="Pallen M.J."/>
        </authorList>
    </citation>
    <scope>NUCLEOTIDE SEQUENCE</scope>
    <source>
        <strain evidence="14">Gambia11-129</strain>
    </source>
</reference>
<dbReference type="SUPFAM" id="SSF53383">
    <property type="entry name" value="PLP-dependent transferases"/>
    <property type="match status" value="1"/>
</dbReference>
<evidence type="ECO:0000256" key="4">
    <source>
        <dbReference type="ARBA" id="ARBA00022576"/>
    </source>
</evidence>
<keyword evidence="9 12" id="KW-0718">Serine biosynthesis</keyword>
<comment type="function">
    <text evidence="12">Catalyzes the reversible conversion of 3-phosphohydroxypyruvate to phosphoserine and of 3-hydroxy-2-oxo-4-phosphonooxybutanoate to phosphohydroxythreonine.</text>
</comment>
<dbReference type="GO" id="GO:0008615">
    <property type="term" value="P:pyridoxine biosynthetic process"/>
    <property type="evidence" value="ECO:0007669"/>
    <property type="project" value="UniProtKB-UniRule"/>
</dbReference>
<dbReference type="InterPro" id="IPR022278">
    <property type="entry name" value="Pser_aminoTfrase"/>
</dbReference>
<dbReference type="EMBL" id="DXHU01000016">
    <property type="protein sequence ID" value="HIV98921.1"/>
    <property type="molecule type" value="Genomic_DNA"/>
</dbReference>
<comment type="caution">
    <text evidence="12">Lacks conserved residue(s) required for the propagation of feature annotation.</text>
</comment>
<feature type="binding site" evidence="12">
    <location>
        <position position="151"/>
    </location>
    <ligand>
        <name>pyridoxal 5'-phosphate</name>
        <dbReference type="ChEBI" id="CHEBI:597326"/>
    </ligand>
</feature>
<comment type="subunit">
    <text evidence="12">Homodimer.</text>
</comment>
<comment type="similarity">
    <text evidence="3 12">Belongs to the class-V pyridoxal-phosphate-dependent aminotransferase family. SerC subfamily.</text>
</comment>
<evidence type="ECO:0000259" key="13">
    <source>
        <dbReference type="Pfam" id="PF00266"/>
    </source>
</evidence>
<feature type="binding site" evidence="12">
    <location>
        <begin position="235"/>
        <end position="236"/>
    </location>
    <ligand>
        <name>pyridoxal 5'-phosphate</name>
        <dbReference type="ChEBI" id="CHEBI:597326"/>
    </ligand>
</feature>
<feature type="domain" description="Aminotransferase class V" evidence="13">
    <location>
        <begin position="6"/>
        <end position="346"/>
    </location>
</feature>
<keyword evidence="6 12" id="KW-0808">Transferase</keyword>
<comment type="pathway">
    <text evidence="1 12">Cofactor biosynthesis; pyridoxine 5'-phosphate biosynthesis; pyridoxine 5'-phosphate from D-erythrose 4-phosphate: step 3/5.</text>
</comment>
<dbReference type="PANTHER" id="PTHR43247">
    <property type="entry name" value="PHOSPHOSERINE AMINOTRANSFERASE"/>
    <property type="match status" value="1"/>
</dbReference>
<dbReference type="Gene3D" id="3.40.640.10">
    <property type="entry name" value="Type I PLP-dependent aspartate aminotransferase-like (Major domain)"/>
    <property type="match status" value="1"/>
</dbReference>
<keyword evidence="7 12" id="KW-0663">Pyridoxal phosphate</keyword>
<feature type="binding site" evidence="12">
    <location>
        <position position="101"/>
    </location>
    <ligand>
        <name>pyridoxal 5'-phosphate</name>
        <dbReference type="ChEBI" id="CHEBI:597326"/>
    </ligand>
</feature>
<dbReference type="EC" id="2.6.1.52" evidence="12"/>
<comment type="catalytic activity">
    <reaction evidence="10 12">
        <text>4-(phosphooxy)-L-threonine + 2-oxoglutarate = (R)-3-hydroxy-2-oxo-4-phosphooxybutanoate + L-glutamate</text>
        <dbReference type="Rhea" id="RHEA:16573"/>
        <dbReference type="ChEBI" id="CHEBI:16810"/>
        <dbReference type="ChEBI" id="CHEBI:29985"/>
        <dbReference type="ChEBI" id="CHEBI:58452"/>
        <dbReference type="ChEBI" id="CHEBI:58538"/>
        <dbReference type="EC" id="2.6.1.52"/>
    </reaction>
</comment>
<dbReference type="PIRSF" id="PIRSF000525">
    <property type="entry name" value="SerC"/>
    <property type="match status" value="1"/>
</dbReference>
<dbReference type="NCBIfam" id="TIGR01364">
    <property type="entry name" value="serC_1"/>
    <property type="match status" value="1"/>
</dbReference>
<dbReference type="NCBIfam" id="NF003764">
    <property type="entry name" value="PRK05355.1"/>
    <property type="match status" value="1"/>
</dbReference>
<evidence type="ECO:0000256" key="11">
    <source>
        <dbReference type="ARBA" id="ARBA00049007"/>
    </source>
</evidence>
<evidence type="ECO:0000256" key="3">
    <source>
        <dbReference type="ARBA" id="ARBA00006904"/>
    </source>
</evidence>
<keyword evidence="12" id="KW-0963">Cytoplasm</keyword>
<evidence type="ECO:0000256" key="9">
    <source>
        <dbReference type="ARBA" id="ARBA00023299"/>
    </source>
</evidence>
<comment type="cofactor">
    <cofactor evidence="12">
        <name>pyridoxal 5'-phosphate</name>
        <dbReference type="ChEBI" id="CHEBI:597326"/>
    </cofactor>
    <text evidence="12">Binds 1 pyridoxal phosphate per subunit.</text>
</comment>
<evidence type="ECO:0000256" key="7">
    <source>
        <dbReference type="ARBA" id="ARBA00022898"/>
    </source>
</evidence>
<dbReference type="InterPro" id="IPR000192">
    <property type="entry name" value="Aminotrans_V_dom"/>
</dbReference>
<evidence type="ECO:0000256" key="10">
    <source>
        <dbReference type="ARBA" id="ARBA00047630"/>
    </source>
</evidence>
<dbReference type="InterPro" id="IPR015424">
    <property type="entry name" value="PyrdxlP-dep_Trfase"/>
</dbReference>
<organism evidence="14 15">
    <name type="scientific">Candidatus Ornithospirochaeta avicola</name>
    <dbReference type="NCBI Taxonomy" id="2840896"/>
    <lineage>
        <taxon>Bacteria</taxon>
        <taxon>Pseudomonadati</taxon>
        <taxon>Spirochaetota</taxon>
        <taxon>Spirochaetia</taxon>
        <taxon>Spirochaetales</taxon>
        <taxon>Spirochaetaceae</taxon>
        <taxon>Spirochaetaceae incertae sedis</taxon>
        <taxon>Candidatus Ornithospirochaeta</taxon>
    </lineage>
</organism>
<evidence type="ECO:0000256" key="1">
    <source>
        <dbReference type="ARBA" id="ARBA00004915"/>
    </source>
</evidence>
<accession>A0A9D1PUM2</accession>
<feature type="binding site" evidence="12">
    <location>
        <position position="193"/>
    </location>
    <ligand>
        <name>pyridoxal 5'-phosphate</name>
        <dbReference type="ChEBI" id="CHEBI:597326"/>
    </ligand>
</feature>
<dbReference type="GO" id="GO:0030170">
    <property type="term" value="F:pyridoxal phosphate binding"/>
    <property type="evidence" value="ECO:0007669"/>
    <property type="project" value="UniProtKB-UniRule"/>
</dbReference>
<dbReference type="GO" id="GO:0004648">
    <property type="term" value="F:O-phospho-L-serine:2-oxoglutarate aminotransferase activity"/>
    <property type="evidence" value="ECO:0007669"/>
    <property type="project" value="UniProtKB-UniRule"/>
</dbReference>
<comment type="caution">
    <text evidence="14">The sequence shown here is derived from an EMBL/GenBank/DDBJ whole genome shotgun (WGS) entry which is preliminary data.</text>
</comment>
<evidence type="ECO:0000256" key="8">
    <source>
        <dbReference type="ARBA" id="ARBA00023096"/>
    </source>
</evidence>
<evidence type="ECO:0000256" key="5">
    <source>
        <dbReference type="ARBA" id="ARBA00022605"/>
    </source>
</evidence>
<dbReference type="Proteomes" id="UP000823936">
    <property type="component" value="Unassembled WGS sequence"/>
</dbReference>
<sequence>MRKKNFFAGPSVLPLEVLEKIRDQIVDYEGEGLSMIEASHRGGMFEKMYDEALSTFRRLLDIPDDYDVYFLGGGATLQFTMIPQNFLIKGKKASYVKTGSWSNKAEKDAEKIGDVEIAWDGKDINYTRIPKPEELKVSPDSSYLYLCANETIGGIEWRNFPSVSIPLIADMSSDILSRPVDVSRFAMIYGGVQKNMGPAGATFIIMKKDMLEKRNENLTAYMDYALHSKEKGLYNTPPVFSIWAVKLVLDWVEKMGGVKKMDERAEAKSSLIYSIIDSSDFFTSPVEKESRSRMNIVFRLPSEELEARFIEESKKEGMLGLKGHRSVGGLRASLYNACPMEDVEALAAFMKEFERKNG</sequence>
<reference evidence="14" key="2">
    <citation type="submission" date="2021-04" db="EMBL/GenBank/DDBJ databases">
        <authorList>
            <person name="Gilroy R."/>
        </authorList>
    </citation>
    <scope>NUCLEOTIDE SEQUENCE</scope>
    <source>
        <strain evidence="14">Gambia11-129</strain>
    </source>
</reference>
<feature type="binding site" evidence="12">
    <location>
        <position position="170"/>
    </location>
    <ligand>
        <name>pyridoxal 5'-phosphate</name>
        <dbReference type="ChEBI" id="CHEBI:597326"/>
    </ligand>
</feature>
<dbReference type="Gene3D" id="3.90.1150.10">
    <property type="entry name" value="Aspartate Aminotransferase, domain 1"/>
    <property type="match status" value="1"/>
</dbReference>
<proteinExistence type="inferred from homology"/>
<comment type="pathway">
    <text evidence="2 12">Amino-acid biosynthesis; L-serine biosynthesis; L-serine from 3-phospho-D-glycerate: step 2/3.</text>
</comment>
<comment type="catalytic activity">
    <reaction evidence="11 12">
        <text>O-phospho-L-serine + 2-oxoglutarate = 3-phosphooxypyruvate + L-glutamate</text>
        <dbReference type="Rhea" id="RHEA:14329"/>
        <dbReference type="ChEBI" id="CHEBI:16810"/>
        <dbReference type="ChEBI" id="CHEBI:18110"/>
        <dbReference type="ChEBI" id="CHEBI:29985"/>
        <dbReference type="ChEBI" id="CHEBI:57524"/>
        <dbReference type="EC" id="2.6.1.52"/>
    </reaction>
</comment>
<comment type="subcellular location">
    <subcellularLocation>
        <location evidence="12">Cytoplasm</location>
    </subcellularLocation>
</comment>
<feature type="modified residue" description="N6-(pyridoxal phosphate)lysine" evidence="12">
    <location>
        <position position="194"/>
    </location>
</feature>
<dbReference type="HAMAP" id="MF_00160">
    <property type="entry name" value="SerC_aminotrans_5"/>
    <property type="match status" value="1"/>
</dbReference>
<evidence type="ECO:0000256" key="2">
    <source>
        <dbReference type="ARBA" id="ARBA00005099"/>
    </source>
</evidence>
<gene>
    <name evidence="12 14" type="primary">serC</name>
    <name evidence="14" type="ORF">IAB12_03985</name>
</gene>
<keyword evidence="8 12" id="KW-0664">Pyridoxine biosynthesis</keyword>